<organism evidence="1">
    <name type="scientific">Ixodes ricinus</name>
    <name type="common">Common tick</name>
    <name type="synonym">Acarus ricinus</name>
    <dbReference type="NCBI Taxonomy" id="34613"/>
    <lineage>
        <taxon>Eukaryota</taxon>
        <taxon>Metazoa</taxon>
        <taxon>Ecdysozoa</taxon>
        <taxon>Arthropoda</taxon>
        <taxon>Chelicerata</taxon>
        <taxon>Arachnida</taxon>
        <taxon>Acari</taxon>
        <taxon>Parasitiformes</taxon>
        <taxon>Ixodida</taxon>
        <taxon>Ixodoidea</taxon>
        <taxon>Ixodidae</taxon>
        <taxon>Ixodinae</taxon>
        <taxon>Ixodes</taxon>
    </lineage>
</organism>
<dbReference type="AlphaFoldDB" id="A0A0K8RLM7"/>
<sequence>MALEYLNLTSNINAITFDASLTDFTLRGRIITLLFVKVRMPRVKQSRTGQSEYLDTKVRYSFIELSYFTCRQEKHEFIHYFPRTFGISLEMNTSVSKPASVTALLQHIFCDIRVNKVHGSHRIAPYTTSRLCKDEKAAGFSQCSHVADHSSERFVVCCGRFQASRRNNDIKGFPVFPP</sequence>
<dbReference type="GO" id="GO:0008168">
    <property type="term" value="F:methyltransferase activity"/>
    <property type="evidence" value="ECO:0007669"/>
    <property type="project" value="UniProtKB-KW"/>
</dbReference>
<keyword evidence="1" id="KW-0489">Methyltransferase</keyword>
<keyword evidence="1" id="KW-0808">Transferase</keyword>
<dbReference type="EMBL" id="GADI01002015">
    <property type="protein sequence ID" value="JAA71793.1"/>
    <property type="molecule type" value="mRNA"/>
</dbReference>
<reference evidence="1" key="1">
    <citation type="submission" date="2012-12" db="EMBL/GenBank/DDBJ databases">
        <title>Identification and characterization of a phenylalanine ammonia-lyase gene family in Isatis indigotica Fort.</title>
        <authorList>
            <person name="Liu Q."/>
            <person name="Chen J."/>
            <person name="Zhou X."/>
            <person name="Di P."/>
            <person name="Xiao Y."/>
            <person name="Xuan H."/>
            <person name="Zhang L."/>
            <person name="Chen W."/>
        </authorList>
    </citation>
    <scope>NUCLEOTIDE SEQUENCE</scope>
    <source>
        <tissue evidence="1">Salivary gland</tissue>
    </source>
</reference>
<protein>
    <submittedName>
        <fullName evidence="1">Putative nicotinamide n-methyltransferase</fullName>
    </submittedName>
</protein>
<proteinExistence type="evidence at transcript level"/>
<evidence type="ECO:0000313" key="1">
    <source>
        <dbReference type="EMBL" id="JAA71793.1"/>
    </source>
</evidence>
<accession>A0A0K8RLM7</accession>
<dbReference type="GO" id="GO:0032259">
    <property type="term" value="P:methylation"/>
    <property type="evidence" value="ECO:0007669"/>
    <property type="project" value="UniProtKB-KW"/>
</dbReference>
<name>A0A0K8RLM7_IXORI</name>